<gene>
    <name evidence="5" type="ORF">L9F63_024589</name>
</gene>
<reference evidence="5" key="1">
    <citation type="journal article" date="2023" name="IScience">
        <title>Live-bearing cockroach genome reveals convergent evolutionary mechanisms linked to viviparity in insects and beyond.</title>
        <authorList>
            <person name="Fouks B."/>
            <person name="Harrison M.C."/>
            <person name="Mikhailova A.A."/>
            <person name="Marchal E."/>
            <person name="English S."/>
            <person name="Carruthers M."/>
            <person name="Jennings E.C."/>
            <person name="Chiamaka E.L."/>
            <person name="Frigard R.A."/>
            <person name="Pippel M."/>
            <person name="Attardo G.M."/>
            <person name="Benoit J.B."/>
            <person name="Bornberg-Bauer E."/>
            <person name="Tobe S.S."/>
        </authorList>
    </citation>
    <scope>NUCLEOTIDE SEQUENCE</scope>
    <source>
        <strain evidence="5">Stay&amp;Tobe</strain>
    </source>
</reference>
<evidence type="ECO:0000256" key="2">
    <source>
        <dbReference type="PROSITE-ProRule" id="PRU00176"/>
    </source>
</evidence>
<name>A0AAD7ZFC4_DIPPU</name>
<accession>A0AAD7ZFC4</accession>
<proteinExistence type="predicted"/>
<evidence type="ECO:0000259" key="4">
    <source>
        <dbReference type="PROSITE" id="PS50102"/>
    </source>
</evidence>
<feature type="domain" description="RRM" evidence="4">
    <location>
        <begin position="156"/>
        <end position="204"/>
    </location>
</feature>
<feature type="region of interest" description="Disordered" evidence="3">
    <location>
        <begin position="118"/>
        <end position="155"/>
    </location>
</feature>
<feature type="compositionally biased region" description="Low complexity" evidence="3">
    <location>
        <begin position="128"/>
        <end position="147"/>
    </location>
</feature>
<dbReference type="Gene3D" id="3.30.70.330">
    <property type="match status" value="1"/>
</dbReference>
<feature type="non-terminal residue" evidence="5">
    <location>
        <position position="237"/>
    </location>
</feature>
<dbReference type="SUPFAM" id="SSF54928">
    <property type="entry name" value="RNA-binding domain, RBD"/>
    <property type="match status" value="1"/>
</dbReference>
<dbReference type="Proteomes" id="UP001233999">
    <property type="component" value="Unassembled WGS sequence"/>
</dbReference>
<evidence type="ECO:0000256" key="3">
    <source>
        <dbReference type="SAM" id="MobiDB-lite"/>
    </source>
</evidence>
<keyword evidence="6" id="KW-1185">Reference proteome</keyword>
<dbReference type="InterPro" id="IPR035979">
    <property type="entry name" value="RBD_domain_sf"/>
</dbReference>
<feature type="non-terminal residue" evidence="5">
    <location>
        <position position="1"/>
    </location>
</feature>
<evidence type="ECO:0000313" key="5">
    <source>
        <dbReference type="EMBL" id="KAJ9579300.1"/>
    </source>
</evidence>
<dbReference type="PROSITE" id="PS50102">
    <property type="entry name" value="RRM"/>
    <property type="match status" value="1"/>
</dbReference>
<comment type="caution">
    <text evidence="5">The sequence shown here is derived from an EMBL/GenBank/DDBJ whole genome shotgun (WGS) entry which is preliminary data.</text>
</comment>
<organism evidence="5 6">
    <name type="scientific">Diploptera punctata</name>
    <name type="common">Pacific beetle cockroach</name>
    <dbReference type="NCBI Taxonomy" id="6984"/>
    <lineage>
        <taxon>Eukaryota</taxon>
        <taxon>Metazoa</taxon>
        <taxon>Ecdysozoa</taxon>
        <taxon>Arthropoda</taxon>
        <taxon>Hexapoda</taxon>
        <taxon>Insecta</taxon>
        <taxon>Pterygota</taxon>
        <taxon>Neoptera</taxon>
        <taxon>Polyneoptera</taxon>
        <taxon>Dictyoptera</taxon>
        <taxon>Blattodea</taxon>
        <taxon>Blaberoidea</taxon>
        <taxon>Blaberidae</taxon>
        <taxon>Diplopterinae</taxon>
        <taxon>Diploptera</taxon>
    </lineage>
</organism>
<evidence type="ECO:0000256" key="1">
    <source>
        <dbReference type="ARBA" id="ARBA00022884"/>
    </source>
</evidence>
<reference evidence="5" key="2">
    <citation type="submission" date="2023-05" db="EMBL/GenBank/DDBJ databases">
        <authorList>
            <person name="Fouks B."/>
        </authorList>
    </citation>
    <scope>NUCLEOTIDE SEQUENCE</scope>
    <source>
        <strain evidence="5">Stay&amp;Tobe</strain>
        <tissue evidence="5">Testes</tissue>
    </source>
</reference>
<protein>
    <recommendedName>
        <fullName evidence="4">RRM domain-containing protein</fullName>
    </recommendedName>
</protein>
<dbReference type="AlphaFoldDB" id="A0AAD7ZFC4"/>
<keyword evidence="1 2" id="KW-0694">RNA-binding</keyword>
<dbReference type="GO" id="GO:0003723">
    <property type="term" value="F:RNA binding"/>
    <property type="evidence" value="ECO:0007669"/>
    <property type="project" value="UniProtKB-UniRule"/>
</dbReference>
<dbReference type="EMBL" id="JASPKZ010008530">
    <property type="protein sequence ID" value="KAJ9579300.1"/>
    <property type="molecule type" value="Genomic_DNA"/>
</dbReference>
<dbReference type="Pfam" id="PF00076">
    <property type="entry name" value="RRM_1"/>
    <property type="match status" value="1"/>
</dbReference>
<evidence type="ECO:0000313" key="6">
    <source>
        <dbReference type="Proteomes" id="UP001233999"/>
    </source>
</evidence>
<sequence>VFLELLYSSKFASEQEERFRLDRDGKAGGTSHELSVLQPGASIEGVGVPIAMKLSGPQSYARTQELTVLGVASLKQWNARTVTRFLSAHILLIFPTTMRRLAYLVLVWSNMMQNGMDTVPQQNGTMHTNSSTSSSSNSHNSSSQTNTGGQQEESKTNLIVNYLPQTMTQEEIRSLFSSIGEVESCKLIRDKVTDTDSDPGSSILGRIWKQKRYRIIVLPNIIFVLTQDGPNSSSSLG</sequence>
<feature type="compositionally biased region" description="Polar residues" evidence="3">
    <location>
        <begin position="118"/>
        <end position="127"/>
    </location>
</feature>
<dbReference type="InterPro" id="IPR012677">
    <property type="entry name" value="Nucleotide-bd_a/b_plait_sf"/>
</dbReference>
<dbReference type="InterPro" id="IPR000504">
    <property type="entry name" value="RRM_dom"/>
</dbReference>